<gene>
    <name evidence="3" type="ORF">D7316_03421</name>
</gene>
<keyword evidence="2" id="KW-0812">Transmembrane</keyword>
<keyword evidence="2" id="KW-0472">Membrane</keyword>
<feature type="transmembrane region" description="Helical" evidence="2">
    <location>
        <begin position="44"/>
        <end position="64"/>
    </location>
</feature>
<keyword evidence="4" id="KW-1185">Reference proteome</keyword>
<feature type="coiled-coil region" evidence="1">
    <location>
        <begin position="174"/>
        <end position="201"/>
    </location>
</feature>
<evidence type="ECO:0000256" key="2">
    <source>
        <dbReference type="SAM" id="Phobius"/>
    </source>
</evidence>
<evidence type="ECO:0008006" key="5">
    <source>
        <dbReference type="Google" id="ProtNLM"/>
    </source>
</evidence>
<dbReference type="EMBL" id="CP033972">
    <property type="protein sequence ID" value="AZG46816.1"/>
    <property type="molecule type" value="Genomic_DNA"/>
</dbReference>
<dbReference type="Proteomes" id="UP000271469">
    <property type="component" value="Chromosome"/>
</dbReference>
<reference evidence="3 4" key="1">
    <citation type="submission" date="2018-11" db="EMBL/GenBank/DDBJ databases">
        <title>Gordonia insulae sp. nov., isolated from an island soil.</title>
        <authorList>
            <person name="Kim Y.S."/>
            <person name="Kim S.B."/>
        </authorList>
    </citation>
    <scope>NUCLEOTIDE SEQUENCE [LARGE SCALE GENOMIC DNA]</scope>
    <source>
        <strain evidence="3 4">MMS17-SY073</strain>
    </source>
</reference>
<evidence type="ECO:0000313" key="4">
    <source>
        <dbReference type="Proteomes" id="UP000271469"/>
    </source>
</evidence>
<dbReference type="KEGG" id="gom:D7316_03421"/>
<keyword evidence="1" id="KW-0175">Coiled coil</keyword>
<proteinExistence type="predicted"/>
<protein>
    <recommendedName>
        <fullName evidence="5">Transmembrane protein</fullName>
    </recommendedName>
</protein>
<dbReference type="AlphaFoldDB" id="A0A3G8JP77"/>
<accession>A0A3G8JP77</accession>
<sequence>MTAKGTPLSTFTLATRRPWADQVRTDLPPDELPTSSRFAIVTEWAGKFAAVLAVVLFILVLLAIHKGLLVQHTAKTVVTDFRTTNQYFADRADLTAPATARKQLEQLRAVLDDLNSAGARDVDQLNALLPDARALLVAGQNDSQIAEQLRGVTGSLQSAATSIHKIAATADNTVAQVAVKLDQALRLARQLNAELNRTTVKLAPIPAQDGLIPPPGEN</sequence>
<name>A0A3G8JP77_9ACTN</name>
<keyword evidence="2" id="KW-1133">Transmembrane helix</keyword>
<organism evidence="3 4">
    <name type="scientific">Gordonia insulae</name>
    <dbReference type="NCBI Taxonomy" id="2420509"/>
    <lineage>
        <taxon>Bacteria</taxon>
        <taxon>Bacillati</taxon>
        <taxon>Actinomycetota</taxon>
        <taxon>Actinomycetes</taxon>
        <taxon>Mycobacteriales</taxon>
        <taxon>Gordoniaceae</taxon>
        <taxon>Gordonia</taxon>
    </lineage>
</organism>
<dbReference type="RefSeq" id="WP_232016939.1">
    <property type="nucleotide sequence ID" value="NZ_CP033972.1"/>
</dbReference>
<evidence type="ECO:0000313" key="3">
    <source>
        <dbReference type="EMBL" id="AZG46816.1"/>
    </source>
</evidence>
<evidence type="ECO:0000256" key="1">
    <source>
        <dbReference type="SAM" id="Coils"/>
    </source>
</evidence>